<keyword evidence="1" id="KW-0812">Transmembrane</keyword>
<protein>
    <submittedName>
        <fullName evidence="2">Uncharacterized protein</fullName>
    </submittedName>
</protein>
<dbReference type="EMBL" id="BMAO01005082">
    <property type="protein sequence ID" value="GFQ98942.1"/>
    <property type="molecule type" value="Genomic_DNA"/>
</dbReference>
<evidence type="ECO:0000256" key="1">
    <source>
        <dbReference type="SAM" id="Phobius"/>
    </source>
</evidence>
<reference evidence="2" key="1">
    <citation type="submission" date="2020-07" db="EMBL/GenBank/DDBJ databases">
        <title>Multicomponent nature underlies the extraordinary mechanical properties of spider dragline silk.</title>
        <authorList>
            <person name="Kono N."/>
            <person name="Nakamura H."/>
            <person name="Mori M."/>
            <person name="Yoshida Y."/>
            <person name="Ohtoshi R."/>
            <person name="Malay A.D."/>
            <person name="Moran D.A.P."/>
            <person name="Tomita M."/>
            <person name="Numata K."/>
            <person name="Arakawa K."/>
        </authorList>
    </citation>
    <scope>NUCLEOTIDE SEQUENCE</scope>
</reference>
<dbReference type="Proteomes" id="UP000887116">
    <property type="component" value="Unassembled WGS sequence"/>
</dbReference>
<evidence type="ECO:0000313" key="3">
    <source>
        <dbReference type="Proteomes" id="UP000887116"/>
    </source>
</evidence>
<feature type="transmembrane region" description="Helical" evidence="1">
    <location>
        <begin position="81"/>
        <end position="103"/>
    </location>
</feature>
<keyword evidence="1" id="KW-1133">Transmembrane helix</keyword>
<accession>A0A8X6IQE2</accession>
<comment type="caution">
    <text evidence="2">The sequence shown here is derived from an EMBL/GenBank/DDBJ whole genome shotgun (WGS) entry which is preliminary data.</text>
</comment>
<feature type="transmembrane region" description="Helical" evidence="1">
    <location>
        <begin position="12"/>
        <end position="33"/>
    </location>
</feature>
<dbReference type="OrthoDB" id="6429321at2759"/>
<keyword evidence="1" id="KW-0472">Membrane</keyword>
<gene>
    <name evidence="2" type="primary">NCL1_33501</name>
    <name evidence="2" type="ORF">TNCT_297831</name>
</gene>
<name>A0A8X6IQE2_TRICU</name>
<proteinExistence type="predicted"/>
<sequence>MIFDEDMSFSTRLRLLFVVVCAALIYQVISFVGTDWTDATSLRNIGNPFDDLSTRVKKECESIPGIRLMYTKENGFPVAELTIWDTVLGCTFYSLGFVGLLWAMTPMPDVKLHLFLIVTFDNRTPGPDNEVQVINVPLWHPAGGEGPVFNPPPPPPEP</sequence>
<keyword evidence="3" id="KW-1185">Reference proteome</keyword>
<organism evidence="2 3">
    <name type="scientific">Trichonephila clavata</name>
    <name type="common">Joro spider</name>
    <name type="synonym">Nephila clavata</name>
    <dbReference type="NCBI Taxonomy" id="2740835"/>
    <lineage>
        <taxon>Eukaryota</taxon>
        <taxon>Metazoa</taxon>
        <taxon>Ecdysozoa</taxon>
        <taxon>Arthropoda</taxon>
        <taxon>Chelicerata</taxon>
        <taxon>Arachnida</taxon>
        <taxon>Araneae</taxon>
        <taxon>Araneomorphae</taxon>
        <taxon>Entelegynae</taxon>
        <taxon>Araneoidea</taxon>
        <taxon>Nephilidae</taxon>
        <taxon>Trichonephila</taxon>
    </lineage>
</organism>
<dbReference type="AlphaFoldDB" id="A0A8X6IQE2"/>
<evidence type="ECO:0000313" key="2">
    <source>
        <dbReference type="EMBL" id="GFQ98942.1"/>
    </source>
</evidence>